<evidence type="ECO:0000313" key="2">
    <source>
        <dbReference type="EMBL" id="MFC7614909.1"/>
    </source>
</evidence>
<feature type="compositionally biased region" description="Basic and acidic residues" evidence="1">
    <location>
        <begin position="28"/>
        <end position="48"/>
    </location>
</feature>
<reference evidence="3" key="1">
    <citation type="journal article" date="2019" name="Int. J. Syst. Evol. Microbiol.">
        <title>The Global Catalogue of Microorganisms (GCM) 10K type strain sequencing project: providing services to taxonomists for standard genome sequencing and annotation.</title>
        <authorList>
            <consortium name="The Broad Institute Genomics Platform"/>
            <consortium name="The Broad Institute Genome Sequencing Center for Infectious Disease"/>
            <person name="Wu L."/>
            <person name="Ma J."/>
        </authorList>
    </citation>
    <scope>NUCLEOTIDE SEQUENCE [LARGE SCALE GENOMIC DNA]</scope>
    <source>
        <strain evidence="3">JCM 17695</strain>
    </source>
</reference>
<dbReference type="PANTHER" id="PTHR36221">
    <property type="entry name" value="DUF742 DOMAIN-CONTAINING PROTEIN"/>
    <property type="match status" value="1"/>
</dbReference>
<name>A0ABW2TP24_9PSEU</name>
<sequence>MSDDRGFAELLNGFTLDRGGRRGRRGGRREPEPAAAPERPERAAEPGVEEHAEIVRAYAWTAGRTRPDADLEVETLVSAADGPARAALPAEHHTVVELCRSTRSVAEVAALLSLPLGVVKVLVGDLAGRGLVVVHRGAAAPDLRLMERVLTGLRRL</sequence>
<accession>A0ABW2TP24</accession>
<comment type="caution">
    <text evidence="2">The sequence shown here is derived from an EMBL/GenBank/DDBJ whole genome shotgun (WGS) entry which is preliminary data.</text>
</comment>
<protein>
    <submittedName>
        <fullName evidence="2">DUF742 domain-containing protein</fullName>
    </submittedName>
</protein>
<evidence type="ECO:0000256" key="1">
    <source>
        <dbReference type="SAM" id="MobiDB-lite"/>
    </source>
</evidence>
<proteinExistence type="predicted"/>
<dbReference type="Pfam" id="PF05331">
    <property type="entry name" value="DUF742"/>
    <property type="match status" value="1"/>
</dbReference>
<organism evidence="2 3">
    <name type="scientific">Actinokineospora soli</name>
    <dbReference type="NCBI Taxonomy" id="1048753"/>
    <lineage>
        <taxon>Bacteria</taxon>
        <taxon>Bacillati</taxon>
        <taxon>Actinomycetota</taxon>
        <taxon>Actinomycetes</taxon>
        <taxon>Pseudonocardiales</taxon>
        <taxon>Pseudonocardiaceae</taxon>
        <taxon>Actinokineospora</taxon>
    </lineage>
</organism>
<keyword evidence="3" id="KW-1185">Reference proteome</keyword>
<feature type="region of interest" description="Disordered" evidence="1">
    <location>
        <begin position="1"/>
        <end position="48"/>
    </location>
</feature>
<gene>
    <name evidence="2" type="ORF">ACFQV2_16695</name>
</gene>
<dbReference type="Proteomes" id="UP001596512">
    <property type="component" value="Unassembled WGS sequence"/>
</dbReference>
<dbReference type="InterPro" id="IPR007995">
    <property type="entry name" value="DUF742"/>
</dbReference>
<evidence type="ECO:0000313" key="3">
    <source>
        <dbReference type="Proteomes" id="UP001596512"/>
    </source>
</evidence>
<dbReference type="EMBL" id="JBHTEY010000004">
    <property type="protein sequence ID" value="MFC7614909.1"/>
    <property type="molecule type" value="Genomic_DNA"/>
</dbReference>
<dbReference type="PANTHER" id="PTHR36221:SF1">
    <property type="entry name" value="DUF742 DOMAIN-CONTAINING PROTEIN"/>
    <property type="match status" value="1"/>
</dbReference>